<reference evidence="2" key="1">
    <citation type="submission" date="2019-08" db="EMBL/GenBank/DDBJ databases">
        <title>The genome of the North American firefly Photinus pyralis.</title>
        <authorList>
            <consortium name="Photinus pyralis genome working group"/>
            <person name="Fallon T.R."/>
            <person name="Sander Lower S.E."/>
            <person name="Weng J.-K."/>
        </authorList>
    </citation>
    <scope>NUCLEOTIDE SEQUENCE</scope>
    <source>
        <strain evidence="2">TRF0915ILg1</strain>
        <tissue evidence="2">Whole body</tissue>
    </source>
</reference>
<protein>
    <submittedName>
        <fullName evidence="2">Uncharacterized protein</fullName>
    </submittedName>
</protein>
<name>A0A8K0C3T4_IGNLU</name>
<accession>A0A8K0C3T4</accession>
<dbReference type="EMBL" id="VTPC01091079">
    <property type="protein sequence ID" value="KAF2879755.1"/>
    <property type="molecule type" value="Genomic_DNA"/>
</dbReference>
<proteinExistence type="predicted"/>
<evidence type="ECO:0000313" key="2">
    <source>
        <dbReference type="EMBL" id="KAF2879755.1"/>
    </source>
</evidence>
<feature type="region of interest" description="Disordered" evidence="1">
    <location>
        <begin position="54"/>
        <end position="91"/>
    </location>
</feature>
<dbReference type="Proteomes" id="UP000801492">
    <property type="component" value="Unassembled WGS sequence"/>
</dbReference>
<organism evidence="2 3">
    <name type="scientific">Ignelater luminosus</name>
    <name type="common">Cucubano</name>
    <name type="synonym">Pyrophorus luminosus</name>
    <dbReference type="NCBI Taxonomy" id="2038154"/>
    <lineage>
        <taxon>Eukaryota</taxon>
        <taxon>Metazoa</taxon>
        <taxon>Ecdysozoa</taxon>
        <taxon>Arthropoda</taxon>
        <taxon>Hexapoda</taxon>
        <taxon>Insecta</taxon>
        <taxon>Pterygota</taxon>
        <taxon>Neoptera</taxon>
        <taxon>Endopterygota</taxon>
        <taxon>Coleoptera</taxon>
        <taxon>Polyphaga</taxon>
        <taxon>Elateriformia</taxon>
        <taxon>Elateroidea</taxon>
        <taxon>Elateridae</taxon>
        <taxon>Agrypninae</taxon>
        <taxon>Pyrophorini</taxon>
        <taxon>Ignelater</taxon>
    </lineage>
</organism>
<evidence type="ECO:0000256" key="1">
    <source>
        <dbReference type="SAM" id="MobiDB-lite"/>
    </source>
</evidence>
<gene>
    <name evidence="2" type="ORF">ILUMI_26420</name>
</gene>
<dbReference type="AlphaFoldDB" id="A0A8K0C3T4"/>
<comment type="caution">
    <text evidence="2">The sequence shown here is derived from an EMBL/GenBank/DDBJ whole genome shotgun (WGS) entry which is preliminary data.</text>
</comment>
<feature type="compositionally biased region" description="Basic and acidic residues" evidence="1">
    <location>
        <begin position="70"/>
        <end position="83"/>
    </location>
</feature>
<evidence type="ECO:0000313" key="3">
    <source>
        <dbReference type="Proteomes" id="UP000801492"/>
    </source>
</evidence>
<keyword evidence="3" id="KW-1185">Reference proteome</keyword>
<sequence length="91" mass="10221">MEAEQESDVLQGVQQGCKVKHDLRSRWGTTEQSIEHETNSKIVSINPLQDVNEPCGSRKLNKTPIAARQTARDNVIKMSPTDEKELETDDS</sequence>